<dbReference type="STRING" id="1150112.SAMN04487893_11348"/>
<organism evidence="2 3">
    <name type="scientific">Myroides guanonis</name>
    <dbReference type="NCBI Taxonomy" id="1150112"/>
    <lineage>
        <taxon>Bacteria</taxon>
        <taxon>Pseudomonadati</taxon>
        <taxon>Bacteroidota</taxon>
        <taxon>Flavobacteriia</taxon>
        <taxon>Flavobacteriales</taxon>
        <taxon>Flavobacteriaceae</taxon>
        <taxon>Myroides</taxon>
    </lineage>
</organism>
<reference evidence="3" key="1">
    <citation type="submission" date="2016-10" db="EMBL/GenBank/DDBJ databases">
        <authorList>
            <person name="Varghese N."/>
            <person name="Submissions S."/>
        </authorList>
    </citation>
    <scope>NUCLEOTIDE SEQUENCE [LARGE SCALE GENOMIC DNA]</scope>
    <source>
        <strain evidence="3">DSM 26542</strain>
    </source>
</reference>
<dbReference type="Gene3D" id="3.40.50.1000">
    <property type="entry name" value="HAD superfamily/HAD-like"/>
    <property type="match status" value="1"/>
</dbReference>
<dbReference type="OrthoDB" id="395856at2"/>
<dbReference type="CDD" id="cd07534">
    <property type="entry name" value="HAD_CAP"/>
    <property type="match status" value="1"/>
</dbReference>
<dbReference type="PANTHER" id="PTHR31284:SF10">
    <property type="entry name" value="ACID PHOSPHATASE-LIKE PROTEIN"/>
    <property type="match status" value="1"/>
</dbReference>
<protein>
    <submittedName>
        <fullName evidence="2">5'-nucleotidase, lipoprotein e(P4) family</fullName>
    </submittedName>
</protein>
<evidence type="ECO:0000313" key="2">
    <source>
        <dbReference type="EMBL" id="SFJ69349.1"/>
    </source>
</evidence>
<accession>A0A1I3TFW9</accession>
<keyword evidence="1" id="KW-0732">Signal</keyword>
<name>A0A1I3TFW9_9FLAO</name>
<dbReference type="PANTHER" id="PTHR31284">
    <property type="entry name" value="ACID PHOSPHATASE-LIKE PROTEIN"/>
    <property type="match status" value="1"/>
</dbReference>
<dbReference type="InterPro" id="IPR005519">
    <property type="entry name" value="Acid_phosphat_B-like"/>
</dbReference>
<dbReference type="PROSITE" id="PS51257">
    <property type="entry name" value="PROKAR_LIPOPROTEIN"/>
    <property type="match status" value="1"/>
</dbReference>
<dbReference type="EMBL" id="FORU01000013">
    <property type="protein sequence ID" value="SFJ69349.1"/>
    <property type="molecule type" value="Genomic_DNA"/>
</dbReference>
<dbReference type="GO" id="GO:0009279">
    <property type="term" value="C:cell outer membrane"/>
    <property type="evidence" value="ECO:0007669"/>
    <property type="project" value="InterPro"/>
</dbReference>
<dbReference type="SFLD" id="SFLDG01125">
    <property type="entry name" value="C1.1:_Acid_Phosphatase_Like"/>
    <property type="match status" value="1"/>
</dbReference>
<proteinExistence type="predicted"/>
<dbReference type="InterPro" id="IPR036412">
    <property type="entry name" value="HAD-like_sf"/>
</dbReference>
<dbReference type="InterPro" id="IPR023214">
    <property type="entry name" value="HAD_sf"/>
</dbReference>
<evidence type="ECO:0000313" key="3">
    <source>
        <dbReference type="Proteomes" id="UP000243887"/>
    </source>
</evidence>
<dbReference type="InterPro" id="IPR006423">
    <property type="entry name" value="Lipo_e_P4"/>
</dbReference>
<dbReference type="SUPFAM" id="SSF56784">
    <property type="entry name" value="HAD-like"/>
    <property type="match status" value="1"/>
</dbReference>
<dbReference type="Proteomes" id="UP000243887">
    <property type="component" value="Unassembled WGS sequence"/>
</dbReference>
<sequence>MKKTILTVGLVSTLLVGCSTNKINQSSSKTPYSNIELNGKLYAAIFQQSTAEYQALCIQAFNIATLQLDLLLKENHSRPLAIVTDIDETFLDNSPYAVQMAREGKVFDEATWNSWTSKGNAIPLAGSLDFFNYAASRGVDIFYITNRSQNDKQGTLENLKRYNFPFADKTHVIVRDIESSKETRRQKLSETHEIAMLLGDNLSDFSVVFDKKTMVERVENVHKNASLFGKKFIILPNTGYGDWESAILDYKRDWSSTQKDSIYNSKLKGF</sequence>
<dbReference type="AlphaFoldDB" id="A0A1I3TFW9"/>
<gene>
    <name evidence="2" type="ORF">SAMN04487893_11348</name>
</gene>
<dbReference type="Pfam" id="PF03767">
    <property type="entry name" value="Acid_phosphat_B"/>
    <property type="match status" value="1"/>
</dbReference>
<keyword evidence="2" id="KW-0449">Lipoprotein</keyword>
<keyword evidence="3" id="KW-1185">Reference proteome</keyword>
<dbReference type="PIRSF" id="PIRSF019271">
    <property type="entry name" value="Acid_Ptase_C"/>
    <property type="match status" value="1"/>
</dbReference>
<evidence type="ECO:0000256" key="1">
    <source>
        <dbReference type="ARBA" id="ARBA00022729"/>
    </source>
</evidence>
<dbReference type="NCBIfam" id="TIGR01533">
    <property type="entry name" value="lipo_e_P4"/>
    <property type="match status" value="1"/>
</dbReference>
<dbReference type="SFLD" id="SFLDS00003">
    <property type="entry name" value="Haloacid_Dehalogenase"/>
    <property type="match status" value="1"/>
</dbReference>